<feature type="active site" evidence="5">
    <location>
        <position position="341"/>
    </location>
</feature>
<dbReference type="OrthoDB" id="167576at2759"/>
<comment type="caution">
    <text evidence="8">The sequence shown here is derived from an EMBL/GenBank/DDBJ whole genome shotgun (WGS) entry which is preliminary data.</text>
</comment>
<evidence type="ECO:0000259" key="7">
    <source>
        <dbReference type="PROSITE" id="PS50203"/>
    </source>
</evidence>
<evidence type="ECO:0000256" key="3">
    <source>
        <dbReference type="ARBA" id="ARBA00022801"/>
    </source>
</evidence>
<dbReference type="GO" id="GO:0006508">
    <property type="term" value="P:proteolysis"/>
    <property type="evidence" value="ECO:0007669"/>
    <property type="project" value="UniProtKB-KW"/>
</dbReference>
<dbReference type="PANTHER" id="PTHR46143">
    <property type="entry name" value="CALPAIN-7"/>
    <property type="match status" value="1"/>
</dbReference>
<keyword evidence="9" id="KW-1185">Reference proteome</keyword>
<dbReference type="Gene3D" id="3.90.70.10">
    <property type="entry name" value="Cysteine proteinases"/>
    <property type="match status" value="1"/>
</dbReference>
<dbReference type="Proteomes" id="UP000799439">
    <property type="component" value="Unassembled WGS sequence"/>
</dbReference>
<dbReference type="Pfam" id="PF25435">
    <property type="entry name" value="PalB_C"/>
    <property type="match status" value="1"/>
</dbReference>
<dbReference type="Pfam" id="PF01067">
    <property type="entry name" value="Calpain_III"/>
    <property type="match status" value="1"/>
</dbReference>
<reference evidence="8" key="1">
    <citation type="journal article" date="2020" name="Stud. Mycol.">
        <title>101 Dothideomycetes genomes: a test case for predicting lifestyles and emergence of pathogens.</title>
        <authorList>
            <person name="Haridas S."/>
            <person name="Albert R."/>
            <person name="Binder M."/>
            <person name="Bloem J."/>
            <person name="Labutti K."/>
            <person name="Salamov A."/>
            <person name="Andreopoulos B."/>
            <person name="Baker S."/>
            <person name="Barry K."/>
            <person name="Bills G."/>
            <person name="Bluhm B."/>
            <person name="Cannon C."/>
            <person name="Castanera R."/>
            <person name="Culley D."/>
            <person name="Daum C."/>
            <person name="Ezra D."/>
            <person name="Gonzalez J."/>
            <person name="Henrissat B."/>
            <person name="Kuo A."/>
            <person name="Liang C."/>
            <person name="Lipzen A."/>
            <person name="Lutzoni F."/>
            <person name="Magnuson J."/>
            <person name="Mondo S."/>
            <person name="Nolan M."/>
            <person name="Ohm R."/>
            <person name="Pangilinan J."/>
            <person name="Park H.-J."/>
            <person name="Ramirez L."/>
            <person name="Alfaro M."/>
            <person name="Sun H."/>
            <person name="Tritt A."/>
            <person name="Yoshinaga Y."/>
            <person name="Zwiers L.-H."/>
            <person name="Turgeon B."/>
            <person name="Goodwin S."/>
            <person name="Spatafora J."/>
            <person name="Crous P."/>
            <person name="Grigoriev I."/>
        </authorList>
    </citation>
    <scope>NUCLEOTIDE SEQUENCE</scope>
    <source>
        <strain evidence="8">CBS 260.36</strain>
    </source>
</reference>
<evidence type="ECO:0000256" key="6">
    <source>
        <dbReference type="SAM" id="MobiDB-lite"/>
    </source>
</evidence>
<dbReference type="InterPro" id="IPR022683">
    <property type="entry name" value="Calpain_III"/>
</dbReference>
<dbReference type="InterPro" id="IPR051297">
    <property type="entry name" value="PalB/RIM13"/>
</dbReference>
<dbReference type="InterPro" id="IPR001300">
    <property type="entry name" value="Peptidase_C2_calpain_cat"/>
</dbReference>
<comment type="similarity">
    <text evidence="1">Belongs to the peptidase C2 family. PalB/RIM13 subfamily.</text>
</comment>
<dbReference type="Pfam" id="PF00648">
    <property type="entry name" value="Peptidase_C2"/>
    <property type="match status" value="1"/>
</dbReference>
<keyword evidence="4 5" id="KW-0788">Thiol protease</keyword>
<evidence type="ECO:0000313" key="8">
    <source>
        <dbReference type="EMBL" id="KAF2150247.1"/>
    </source>
</evidence>
<dbReference type="Gene3D" id="2.60.120.380">
    <property type="match status" value="1"/>
</dbReference>
<dbReference type="InterPro" id="IPR038765">
    <property type="entry name" value="Papain-like_cys_pep_sf"/>
</dbReference>
<dbReference type="SUPFAM" id="SSF54001">
    <property type="entry name" value="Cysteine proteinases"/>
    <property type="match status" value="1"/>
</dbReference>
<keyword evidence="3 5" id="KW-0378">Hydrolase</keyword>
<evidence type="ECO:0000313" key="9">
    <source>
        <dbReference type="Proteomes" id="UP000799439"/>
    </source>
</evidence>
<dbReference type="SUPFAM" id="SSF49758">
    <property type="entry name" value="Calpain large subunit, middle domain (domain III)"/>
    <property type="match status" value="2"/>
</dbReference>
<name>A0A9P4IUJ9_9PEZI</name>
<feature type="region of interest" description="Disordered" evidence="6">
    <location>
        <begin position="350"/>
        <end position="373"/>
    </location>
</feature>
<protein>
    <submittedName>
        <fullName evidence="8">Cysteine proteinase</fullName>
    </submittedName>
</protein>
<dbReference type="PROSITE" id="PS50203">
    <property type="entry name" value="CALPAIN_CAT"/>
    <property type="match status" value="1"/>
</dbReference>
<feature type="compositionally biased region" description="Polar residues" evidence="6">
    <location>
        <begin position="351"/>
        <end position="361"/>
    </location>
</feature>
<feature type="domain" description="Calpain catalytic" evidence="7">
    <location>
        <begin position="72"/>
        <end position="407"/>
    </location>
</feature>
<dbReference type="EMBL" id="ML996090">
    <property type="protein sequence ID" value="KAF2150247.1"/>
    <property type="molecule type" value="Genomic_DNA"/>
</dbReference>
<accession>A0A9P4IUJ9</accession>
<sequence length="817" mass="91712">MANLKLTTNPTSKKAESANVKNLLDHAERIKSTNEWKAFMFDLSLPESNKQPSKAEQILLLRASLVNGAKYPPWQAQPAASEFELGSDGKPFKDDFAFKLSYSQSESLAGWEHASKALPPPSWNSVNPATVTTTTDAASVATIDLVQDAATDCSVVASMCAVLARFQKGRKPLLRSVFFPYDNEKGMPEVSRNGKYIARLNFNGTFRRVVIDDTLPVSKTQRLIHVVDRNHPDFIWPALLEKMYLKIYGGYDFPGSNSATDLWVLFGWIPEQIFMGSQSTSLTEIWRRIWDAHSNGHVMITLGTGKMSSATERHVGLVGSHDYAVLDLRQEHGQRLMLVKNPWCNGPTWKGSRTVQSSETPSVPGEDPVSLPRDLLNRDSQLSPGTFWMDIHNISQHFDSIYLNWHPGIFKYREDVHFAWDLDDTKSRGTFIDTPQFILRLRRPEPTWLLLCRHIQGKADTVGFINLSIYDRGGSQVVLKEQPLEGSPFVDSYQTLLHPDDLNAKIAYTIVPDQDGLPDPRHTFSISVFSDSKFDLERAKENFLHTTQVSGSWTEDTAGGNADSRLFSQNPQYNMLVSYPTAVSILLETPDKALPVNIKVCFSSGRVHGLRSRDIVADSNTYRPRCALATKRKLDPGMYTIICSTFEPGQIGTFKLRIDSDIAIPVKPLPMEGAGRLKTKISPVSFGSDEQASAVLLLPQRLTRFVAVVRYQATEEQRSQSQQRQERSMVKLSVVQGGSYQYRDLAVSCEGDFRDALGGVRTEEIDLSPAMAREQDIFLLVERSCHSRSIEEETFSVEFLTDSKDAVQTGDWHEWET</sequence>
<dbReference type="InterPro" id="IPR022682">
    <property type="entry name" value="Calpain_domain_III"/>
</dbReference>
<evidence type="ECO:0000256" key="5">
    <source>
        <dbReference type="PROSITE-ProRule" id="PRU00239"/>
    </source>
</evidence>
<dbReference type="AlphaFoldDB" id="A0A9P4IUJ9"/>
<dbReference type="GO" id="GO:0004198">
    <property type="term" value="F:calcium-dependent cysteine-type endopeptidase activity"/>
    <property type="evidence" value="ECO:0007669"/>
    <property type="project" value="InterPro"/>
</dbReference>
<dbReference type="SMART" id="SM00230">
    <property type="entry name" value="CysPc"/>
    <property type="match status" value="1"/>
</dbReference>
<evidence type="ECO:0000256" key="2">
    <source>
        <dbReference type="ARBA" id="ARBA00022670"/>
    </source>
</evidence>
<evidence type="ECO:0000256" key="4">
    <source>
        <dbReference type="ARBA" id="ARBA00022807"/>
    </source>
</evidence>
<feature type="active site" evidence="5">
    <location>
        <position position="321"/>
    </location>
</feature>
<gene>
    <name evidence="8" type="ORF">K461DRAFT_230202</name>
</gene>
<feature type="active site" evidence="5">
    <location>
        <position position="153"/>
    </location>
</feature>
<keyword evidence="2 5" id="KW-0645">Protease</keyword>
<dbReference type="SMART" id="SM00720">
    <property type="entry name" value="calpain_III"/>
    <property type="match status" value="1"/>
</dbReference>
<evidence type="ECO:0000256" key="1">
    <source>
        <dbReference type="ARBA" id="ARBA00010193"/>
    </source>
</evidence>
<proteinExistence type="inferred from homology"/>
<dbReference type="InterPro" id="IPR036213">
    <property type="entry name" value="Calpain_III_sf"/>
</dbReference>
<dbReference type="PANTHER" id="PTHR46143:SF1">
    <property type="entry name" value="CALPAIN-7"/>
    <property type="match status" value="1"/>
</dbReference>
<organism evidence="8 9">
    <name type="scientific">Myriangium duriaei CBS 260.36</name>
    <dbReference type="NCBI Taxonomy" id="1168546"/>
    <lineage>
        <taxon>Eukaryota</taxon>
        <taxon>Fungi</taxon>
        <taxon>Dikarya</taxon>
        <taxon>Ascomycota</taxon>
        <taxon>Pezizomycotina</taxon>
        <taxon>Dothideomycetes</taxon>
        <taxon>Dothideomycetidae</taxon>
        <taxon>Myriangiales</taxon>
        <taxon>Myriangiaceae</taxon>
        <taxon>Myriangium</taxon>
    </lineage>
</organism>